<evidence type="ECO:0000259" key="1">
    <source>
        <dbReference type="PROSITE" id="PS50883"/>
    </source>
</evidence>
<gene>
    <name evidence="2" type="ORF">OQ287_14865</name>
</gene>
<name>A0AA41ZQJ5_9GAMM</name>
<dbReference type="InterPro" id="IPR001633">
    <property type="entry name" value="EAL_dom"/>
</dbReference>
<reference evidence="2" key="1">
    <citation type="submission" date="2022-11" db="EMBL/GenBank/DDBJ databases">
        <title>Larsenimonas rhizosphaerae sp. nov., isolated from a tidal mudflat.</title>
        <authorList>
            <person name="Lee S.D."/>
            <person name="Kim I.S."/>
        </authorList>
    </citation>
    <scope>NUCLEOTIDE SEQUENCE</scope>
    <source>
        <strain evidence="2">GH2-1</strain>
    </source>
</reference>
<dbReference type="Pfam" id="PF00563">
    <property type="entry name" value="EAL"/>
    <property type="match status" value="1"/>
</dbReference>
<evidence type="ECO:0000313" key="2">
    <source>
        <dbReference type="EMBL" id="MCX2525525.1"/>
    </source>
</evidence>
<sequence>MAFQPIVDLGSGHVHAHEALVRGVNGEGAGDVLAQVDEKNIYQFDQRCRTQSLRQIAALGSTVPVSINFMPNAVYEPEACLASTIATARRLGWDLRNIIFEITETEHVRDQAHLAHIVSMYRQMGLAVALDDFGAGNSNLETLTYMHPDYLKLDRSLIGGVCGSTTKQNIVDAMLSLASAEHINVVAEGVEAEEDAHWLYQRGIRLQQGYFFARPAVDGLPDVYWPDWVGC</sequence>
<evidence type="ECO:0000313" key="3">
    <source>
        <dbReference type="Proteomes" id="UP001165678"/>
    </source>
</evidence>
<proteinExistence type="predicted"/>
<dbReference type="InterPro" id="IPR035919">
    <property type="entry name" value="EAL_sf"/>
</dbReference>
<dbReference type="AlphaFoldDB" id="A0AA41ZQJ5"/>
<protein>
    <submittedName>
        <fullName evidence="2">EAL domain-containing protein</fullName>
    </submittedName>
</protein>
<feature type="domain" description="EAL" evidence="1">
    <location>
        <begin position="1"/>
        <end position="229"/>
    </location>
</feature>
<dbReference type="PANTHER" id="PTHR33121:SF15">
    <property type="entry name" value="BLUE LIGHT- AND TEMPERATURE-REGULATED ANTIREPRESSOR BLUF"/>
    <property type="match status" value="1"/>
</dbReference>
<dbReference type="Proteomes" id="UP001165678">
    <property type="component" value="Unassembled WGS sequence"/>
</dbReference>
<dbReference type="InterPro" id="IPR050706">
    <property type="entry name" value="Cyclic-di-GMP_PDE-like"/>
</dbReference>
<dbReference type="GO" id="GO:0071111">
    <property type="term" value="F:cyclic-guanylate-specific phosphodiesterase activity"/>
    <property type="evidence" value="ECO:0007669"/>
    <property type="project" value="InterPro"/>
</dbReference>
<keyword evidence="3" id="KW-1185">Reference proteome</keyword>
<dbReference type="PROSITE" id="PS50883">
    <property type="entry name" value="EAL"/>
    <property type="match status" value="1"/>
</dbReference>
<dbReference type="RefSeq" id="WP_265896960.1">
    <property type="nucleotide sequence ID" value="NZ_JAPIVE010000005.1"/>
</dbReference>
<dbReference type="SMART" id="SM00052">
    <property type="entry name" value="EAL"/>
    <property type="match status" value="1"/>
</dbReference>
<dbReference type="SUPFAM" id="SSF141868">
    <property type="entry name" value="EAL domain-like"/>
    <property type="match status" value="1"/>
</dbReference>
<dbReference type="PANTHER" id="PTHR33121">
    <property type="entry name" value="CYCLIC DI-GMP PHOSPHODIESTERASE PDEF"/>
    <property type="match status" value="1"/>
</dbReference>
<dbReference type="Gene3D" id="3.20.20.450">
    <property type="entry name" value="EAL domain"/>
    <property type="match status" value="1"/>
</dbReference>
<dbReference type="EMBL" id="JAPIVE010000005">
    <property type="protein sequence ID" value="MCX2525525.1"/>
    <property type="molecule type" value="Genomic_DNA"/>
</dbReference>
<dbReference type="CDD" id="cd01948">
    <property type="entry name" value="EAL"/>
    <property type="match status" value="1"/>
</dbReference>
<organism evidence="2 3">
    <name type="scientific">Larsenimonas rhizosphaerae</name>
    <dbReference type="NCBI Taxonomy" id="2944682"/>
    <lineage>
        <taxon>Bacteria</taxon>
        <taxon>Pseudomonadati</taxon>
        <taxon>Pseudomonadota</taxon>
        <taxon>Gammaproteobacteria</taxon>
        <taxon>Oceanospirillales</taxon>
        <taxon>Halomonadaceae</taxon>
        <taxon>Larsenimonas</taxon>
    </lineage>
</organism>
<accession>A0AA41ZQJ5</accession>
<comment type="caution">
    <text evidence="2">The sequence shown here is derived from an EMBL/GenBank/DDBJ whole genome shotgun (WGS) entry which is preliminary data.</text>
</comment>